<feature type="compositionally biased region" description="Basic and acidic residues" evidence="1">
    <location>
        <begin position="1"/>
        <end position="11"/>
    </location>
</feature>
<reference evidence="2" key="1">
    <citation type="submission" date="2019-05" db="EMBL/GenBank/DDBJ databases">
        <title>Methanoculleus sp. FWC-SCC1, a methanogenic archaeon isolated from deep marine cold seep.</title>
        <authorList>
            <person name="Chen Y.-W."/>
            <person name="Chen S.-C."/>
            <person name="Teng N.-H."/>
            <person name="Lai M.-C."/>
        </authorList>
    </citation>
    <scope>NUCLEOTIDE SEQUENCE</scope>
    <source>
        <strain evidence="2">FWC-SCC1</strain>
    </source>
</reference>
<evidence type="ECO:0000313" key="2">
    <source>
        <dbReference type="EMBL" id="MDN7023584.1"/>
    </source>
</evidence>
<feature type="region of interest" description="Disordered" evidence="1">
    <location>
        <begin position="1"/>
        <end position="35"/>
    </location>
</feature>
<accession>A0ABT8M6R6</accession>
<gene>
    <name evidence="2" type="ORF">FGU65_01500</name>
</gene>
<comment type="caution">
    <text evidence="2">The sequence shown here is derived from an EMBL/GenBank/DDBJ whole genome shotgun (WGS) entry which is preliminary data.</text>
</comment>
<name>A0ABT8M6R6_9EURY</name>
<proteinExistence type="predicted"/>
<evidence type="ECO:0000313" key="3">
    <source>
        <dbReference type="Proteomes" id="UP001168338"/>
    </source>
</evidence>
<dbReference type="Proteomes" id="UP001168338">
    <property type="component" value="Unassembled WGS sequence"/>
</dbReference>
<sequence length="92" mass="9816">MQSTDRTDGSPRNEACANIGSCGTAQRSSAPEGIRPTAVRTLDPVPIYLVPQALSAAIRRHGRSIVDIRAKLNGHNLFAITITLQEAGGNEY</sequence>
<evidence type="ECO:0000256" key="1">
    <source>
        <dbReference type="SAM" id="MobiDB-lite"/>
    </source>
</evidence>
<organism evidence="2 3">
    <name type="scientific">Methanoculleus frigidifontis</name>
    <dbReference type="NCBI Taxonomy" id="2584085"/>
    <lineage>
        <taxon>Archaea</taxon>
        <taxon>Methanobacteriati</taxon>
        <taxon>Methanobacteriota</taxon>
        <taxon>Stenosarchaea group</taxon>
        <taxon>Methanomicrobia</taxon>
        <taxon>Methanomicrobiales</taxon>
        <taxon>Methanomicrobiaceae</taxon>
        <taxon>Methanoculleus</taxon>
    </lineage>
</organism>
<keyword evidence="3" id="KW-1185">Reference proteome</keyword>
<protein>
    <submittedName>
        <fullName evidence="2">Uncharacterized protein</fullName>
    </submittedName>
</protein>
<dbReference type="EMBL" id="VCYH01000001">
    <property type="protein sequence ID" value="MDN7023584.1"/>
    <property type="molecule type" value="Genomic_DNA"/>
</dbReference>